<dbReference type="OrthoDB" id="3219211at2759"/>
<accession>A0A0C3G6A1</accession>
<keyword evidence="1" id="KW-0175">Coiled coil</keyword>
<dbReference type="HOGENOM" id="CLU_032738_0_0_1"/>
<feature type="domain" description="DUF6697" evidence="3">
    <location>
        <begin position="298"/>
        <end position="464"/>
    </location>
</feature>
<dbReference type="Proteomes" id="UP000054166">
    <property type="component" value="Unassembled WGS sequence"/>
</dbReference>
<dbReference type="AlphaFoldDB" id="A0A0C3G6A1"/>
<evidence type="ECO:0000259" key="3">
    <source>
        <dbReference type="Pfam" id="PF20411"/>
    </source>
</evidence>
<sequence length="527" mass="58259">MSVPGPLVGPPLTLNLAPQKSVAVDDVRRDLRQARREIELLKTMDPFRAAEMAIEIQVERMRVVEAITARDAVVQRLNDAHVSIRQKTAIIDHLELEKEDLRRRLLMKGSCDEEYEEEKTKAGSEIDRLQGIIKALREDVKLLKEIRTDTGKPLTDPPPRYEEGKANLNSMKVSLIFQNEMDMVTASKTELGSVPFRVLREGSASSSDVSSLQTNHALSPRPQLSMQSTFPAGNQIIRHPSASDEPEHRISARHSILAVLPIPADIPDDALKPILIPAPFTLHEFLGNTTGSLKNSLANYRVFQQLTTSWCPQREEHGYLLTPVFKCSTNPRVATAHRWTAVDVLGKMNKPTGELIYYDFPSWIMPISLQPSWKECFYNKDGKWYYAGVYKAFRLEDLNTKEWEALSNETTQLLVKETIASRKNTSPQNFYETSQLYAAGALKVACVGLQCVGFNDVLYRTICAQSGKWRASADASPGAAAGLGSGAAWNSSVLGDTDGVGTIGDGTTKTTGRNASGNENVSVKSSN</sequence>
<reference evidence="4 5" key="1">
    <citation type="submission" date="2014-04" db="EMBL/GenBank/DDBJ databases">
        <authorList>
            <consortium name="DOE Joint Genome Institute"/>
            <person name="Kuo A."/>
            <person name="Tarkka M."/>
            <person name="Buscot F."/>
            <person name="Kohler A."/>
            <person name="Nagy L.G."/>
            <person name="Floudas D."/>
            <person name="Copeland A."/>
            <person name="Barry K.W."/>
            <person name="Cichocki N."/>
            <person name="Veneault-Fourrey C."/>
            <person name="LaButti K."/>
            <person name="Lindquist E.A."/>
            <person name="Lipzen A."/>
            <person name="Lundell T."/>
            <person name="Morin E."/>
            <person name="Murat C."/>
            <person name="Sun H."/>
            <person name="Tunlid A."/>
            <person name="Henrissat B."/>
            <person name="Grigoriev I.V."/>
            <person name="Hibbett D.S."/>
            <person name="Martin F."/>
            <person name="Nordberg H.P."/>
            <person name="Cantor M.N."/>
            <person name="Hua S.X."/>
        </authorList>
    </citation>
    <scope>NUCLEOTIDE SEQUENCE [LARGE SCALE GENOMIC DNA]</scope>
    <source>
        <strain evidence="4 5">F 1598</strain>
    </source>
</reference>
<reference evidence="5" key="2">
    <citation type="submission" date="2015-01" db="EMBL/GenBank/DDBJ databases">
        <title>Evolutionary Origins and Diversification of the Mycorrhizal Mutualists.</title>
        <authorList>
            <consortium name="DOE Joint Genome Institute"/>
            <consortium name="Mycorrhizal Genomics Consortium"/>
            <person name="Kohler A."/>
            <person name="Kuo A."/>
            <person name="Nagy L.G."/>
            <person name="Floudas D."/>
            <person name="Copeland A."/>
            <person name="Barry K.W."/>
            <person name="Cichocki N."/>
            <person name="Veneault-Fourrey C."/>
            <person name="LaButti K."/>
            <person name="Lindquist E.A."/>
            <person name="Lipzen A."/>
            <person name="Lundell T."/>
            <person name="Morin E."/>
            <person name="Murat C."/>
            <person name="Riley R."/>
            <person name="Ohm R."/>
            <person name="Sun H."/>
            <person name="Tunlid A."/>
            <person name="Henrissat B."/>
            <person name="Grigoriev I.V."/>
            <person name="Hibbett D.S."/>
            <person name="Martin F."/>
        </authorList>
    </citation>
    <scope>NUCLEOTIDE SEQUENCE [LARGE SCALE GENOMIC DNA]</scope>
    <source>
        <strain evidence="5">F 1598</strain>
    </source>
</reference>
<gene>
    <name evidence="4" type="ORF">PILCRDRAFT_3823</name>
</gene>
<evidence type="ECO:0000256" key="2">
    <source>
        <dbReference type="SAM" id="MobiDB-lite"/>
    </source>
</evidence>
<feature type="compositionally biased region" description="Polar residues" evidence="2">
    <location>
        <begin position="513"/>
        <end position="527"/>
    </location>
</feature>
<name>A0A0C3G6A1_PILCF</name>
<organism evidence="4 5">
    <name type="scientific">Piloderma croceum (strain F 1598)</name>
    <dbReference type="NCBI Taxonomy" id="765440"/>
    <lineage>
        <taxon>Eukaryota</taxon>
        <taxon>Fungi</taxon>
        <taxon>Dikarya</taxon>
        <taxon>Basidiomycota</taxon>
        <taxon>Agaricomycotina</taxon>
        <taxon>Agaricomycetes</taxon>
        <taxon>Agaricomycetidae</taxon>
        <taxon>Atheliales</taxon>
        <taxon>Atheliaceae</taxon>
        <taxon>Piloderma</taxon>
    </lineage>
</organism>
<dbReference type="InParanoid" id="A0A0C3G6A1"/>
<proteinExistence type="predicted"/>
<dbReference type="EMBL" id="KN832979">
    <property type="protein sequence ID" value="KIM87329.1"/>
    <property type="molecule type" value="Genomic_DNA"/>
</dbReference>
<feature type="compositionally biased region" description="Low complexity" evidence="2">
    <location>
        <begin position="500"/>
        <end position="512"/>
    </location>
</feature>
<dbReference type="Pfam" id="PF20411">
    <property type="entry name" value="DUF6697"/>
    <property type="match status" value="1"/>
</dbReference>
<protein>
    <recommendedName>
        <fullName evidence="3">DUF6697 domain-containing protein</fullName>
    </recommendedName>
</protein>
<evidence type="ECO:0000313" key="4">
    <source>
        <dbReference type="EMBL" id="KIM87329.1"/>
    </source>
</evidence>
<evidence type="ECO:0000313" key="5">
    <source>
        <dbReference type="Proteomes" id="UP000054166"/>
    </source>
</evidence>
<evidence type="ECO:0000256" key="1">
    <source>
        <dbReference type="SAM" id="Coils"/>
    </source>
</evidence>
<feature type="region of interest" description="Disordered" evidence="2">
    <location>
        <begin position="500"/>
        <end position="527"/>
    </location>
</feature>
<keyword evidence="5" id="KW-1185">Reference proteome</keyword>
<dbReference type="InterPro" id="IPR046520">
    <property type="entry name" value="DUF6697"/>
</dbReference>
<feature type="coiled-coil region" evidence="1">
    <location>
        <begin position="84"/>
        <end position="146"/>
    </location>
</feature>